<name>A0AAV7JC75_9METZ</name>
<dbReference type="InterPro" id="IPR018834">
    <property type="entry name" value="DNA/RNA-bd_Est1-type"/>
</dbReference>
<dbReference type="PANTHER" id="PTHR15696">
    <property type="entry name" value="SMG-7 SUPPRESSOR WITH MORPHOLOGICAL EFFECT ON GENITALIA PROTEIN 7"/>
    <property type="match status" value="1"/>
</dbReference>
<evidence type="ECO:0000256" key="2">
    <source>
        <dbReference type="SAM" id="MobiDB-lite"/>
    </source>
</evidence>
<dbReference type="InterPro" id="IPR045153">
    <property type="entry name" value="Est1/Ebs1-like"/>
</dbReference>
<evidence type="ECO:0000259" key="3">
    <source>
        <dbReference type="Pfam" id="PF10373"/>
    </source>
</evidence>
<sequence length="363" mass="42424">MSQDFPARIQISYKELTAAKQFLDNQPMVRNVPHNGLKHGNERIRLLSDETQRILIREITPPKKQQTRHSKDTASYPSNHGMLRIPKEINSILRCENSKQTTKDSQNSNTQDLWEKFNRCSSQLTEINKHKETGKYSARDIDRAKMLCDEMCQITANIINTDIEFCISHPIENELWYTGVYLVIEFLRDRSRHNHECSREFLSFLTSTMEYYTALISSIQSNYRFSLSSVDNINSIQSEFEQKKILRAVQCCHFLYLSLGDILRYQVVLRGTSPDSVCVEYDWSTVTVYYQKAMQLAPNSGRVYNQLAIVSASQFRYLDTVYYYIRCLSTHNPVTTVRESLLHTFHHIDKQVIILQICKFIDK</sequence>
<dbReference type="SUPFAM" id="SSF48452">
    <property type="entry name" value="TPR-like"/>
    <property type="match status" value="1"/>
</dbReference>
<feature type="domain" description="Telomerase activating protein Est1-like N-terminal" evidence="4">
    <location>
        <begin position="171"/>
        <end position="267"/>
    </location>
</feature>
<evidence type="ECO:0000313" key="5">
    <source>
        <dbReference type="EMBL" id="KAI6646306.1"/>
    </source>
</evidence>
<evidence type="ECO:0000259" key="4">
    <source>
        <dbReference type="Pfam" id="PF10374"/>
    </source>
</evidence>
<dbReference type="InterPro" id="IPR011990">
    <property type="entry name" value="TPR-like_helical_dom_sf"/>
</dbReference>
<dbReference type="AlphaFoldDB" id="A0AAV7JC75"/>
<dbReference type="GO" id="GO:0000184">
    <property type="term" value="P:nuclear-transcribed mRNA catabolic process, nonsense-mediated decay"/>
    <property type="evidence" value="ECO:0007669"/>
    <property type="project" value="UniProtKB-KW"/>
</dbReference>
<dbReference type="InterPro" id="IPR019458">
    <property type="entry name" value="Est1-like_N"/>
</dbReference>
<feature type="domain" description="DNA/RNA-binding" evidence="3">
    <location>
        <begin position="289"/>
        <end position="350"/>
    </location>
</feature>
<dbReference type="Pfam" id="PF10374">
    <property type="entry name" value="EST1"/>
    <property type="match status" value="1"/>
</dbReference>
<dbReference type="Pfam" id="PF10373">
    <property type="entry name" value="EST1_DNA_bind"/>
    <property type="match status" value="1"/>
</dbReference>
<feature type="region of interest" description="Disordered" evidence="2">
    <location>
        <begin position="62"/>
        <end position="81"/>
    </location>
</feature>
<proteinExistence type="predicted"/>
<comment type="caution">
    <text evidence="5">The sequence shown here is derived from an EMBL/GenBank/DDBJ whole genome shotgun (WGS) entry which is preliminary data.</text>
</comment>
<dbReference type="GO" id="GO:0005697">
    <property type="term" value="C:telomerase holoenzyme complex"/>
    <property type="evidence" value="ECO:0007669"/>
    <property type="project" value="TreeGrafter"/>
</dbReference>
<organism evidence="5 6">
    <name type="scientific">Oopsacas minuta</name>
    <dbReference type="NCBI Taxonomy" id="111878"/>
    <lineage>
        <taxon>Eukaryota</taxon>
        <taxon>Metazoa</taxon>
        <taxon>Porifera</taxon>
        <taxon>Hexactinellida</taxon>
        <taxon>Hexasterophora</taxon>
        <taxon>Lyssacinosida</taxon>
        <taxon>Leucopsacidae</taxon>
        <taxon>Oopsacas</taxon>
    </lineage>
</organism>
<keyword evidence="6" id="KW-1185">Reference proteome</keyword>
<evidence type="ECO:0000256" key="1">
    <source>
        <dbReference type="ARBA" id="ARBA00023161"/>
    </source>
</evidence>
<reference evidence="5 6" key="1">
    <citation type="journal article" date="2023" name="BMC Biol.">
        <title>The compact genome of the sponge Oopsacas minuta (Hexactinellida) is lacking key metazoan core genes.</title>
        <authorList>
            <person name="Santini S."/>
            <person name="Schenkelaars Q."/>
            <person name="Jourda C."/>
            <person name="Duchesne M."/>
            <person name="Belahbib H."/>
            <person name="Rocher C."/>
            <person name="Selva M."/>
            <person name="Riesgo A."/>
            <person name="Vervoort M."/>
            <person name="Leys S.P."/>
            <person name="Kodjabachian L."/>
            <person name="Le Bivic A."/>
            <person name="Borchiellini C."/>
            <person name="Claverie J.M."/>
            <person name="Renard E."/>
        </authorList>
    </citation>
    <scope>NUCLEOTIDE SEQUENCE [LARGE SCALE GENOMIC DNA]</scope>
    <source>
        <strain evidence="5">SPO-2</strain>
    </source>
</reference>
<dbReference type="Proteomes" id="UP001165289">
    <property type="component" value="Unassembled WGS sequence"/>
</dbReference>
<gene>
    <name evidence="5" type="ORF">LOD99_9258</name>
</gene>
<dbReference type="GO" id="GO:0070034">
    <property type="term" value="F:telomerase RNA binding"/>
    <property type="evidence" value="ECO:0007669"/>
    <property type="project" value="TreeGrafter"/>
</dbReference>
<keyword evidence="1" id="KW-0866">Nonsense-mediated mRNA decay</keyword>
<dbReference type="PANTHER" id="PTHR15696:SF0">
    <property type="entry name" value="TELOMERASE-BINDING PROTEIN EST1A"/>
    <property type="match status" value="1"/>
</dbReference>
<protein>
    <submittedName>
        <fullName evidence="5">Telomerase-binding protein EST1A-like</fullName>
    </submittedName>
</protein>
<dbReference type="Gene3D" id="1.25.40.10">
    <property type="entry name" value="Tetratricopeptide repeat domain"/>
    <property type="match status" value="1"/>
</dbReference>
<accession>A0AAV7JC75</accession>
<dbReference type="EMBL" id="JAKMXF010000356">
    <property type="protein sequence ID" value="KAI6646306.1"/>
    <property type="molecule type" value="Genomic_DNA"/>
</dbReference>
<dbReference type="GO" id="GO:0042162">
    <property type="term" value="F:telomeric DNA binding"/>
    <property type="evidence" value="ECO:0007669"/>
    <property type="project" value="TreeGrafter"/>
</dbReference>
<evidence type="ECO:0000313" key="6">
    <source>
        <dbReference type="Proteomes" id="UP001165289"/>
    </source>
</evidence>